<organism evidence="18">
    <name type="scientific">Zea mays</name>
    <name type="common">Maize</name>
    <dbReference type="NCBI Taxonomy" id="4577"/>
    <lineage>
        <taxon>Eukaryota</taxon>
        <taxon>Viridiplantae</taxon>
        <taxon>Streptophyta</taxon>
        <taxon>Embryophyta</taxon>
        <taxon>Tracheophyta</taxon>
        <taxon>Spermatophyta</taxon>
        <taxon>Magnoliopsida</taxon>
        <taxon>Liliopsida</taxon>
        <taxon>Poales</taxon>
        <taxon>Poaceae</taxon>
        <taxon>PACMAD clade</taxon>
        <taxon>Panicoideae</taxon>
        <taxon>Andropogonodae</taxon>
        <taxon>Andropogoneae</taxon>
        <taxon>Tripsacinae</taxon>
        <taxon>Zea</taxon>
    </lineage>
</organism>
<evidence type="ECO:0000256" key="7">
    <source>
        <dbReference type="ARBA" id="ARBA00012161"/>
    </source>
</evidence>
<sequence length="398" mass="43274">MADVDTLELGSGSIPTHQIRPRFLASRSRPSHPPLSSHGLSPSLTLGPNALPRVRARLLPLTLLLLLLPPLTLADRPRPPTSEALAAAGTALPARRSSARSVSGFLDAPAAPMAALPPAAEDPDAVEIREVWASNLEEEFAVIRAVVDVYPYVAMDTEFPGFVVTPSAEYRFTCDRNYAALEGNVNVLKLIQLGLTLSNGAGALPPCGTGGRRCIWQFNFRGFDPHTDPSSSDSIDLLRRSGIDFDLFAAEGVDSTRFAELMMSSGVVLNDDVQWVTFHSGHDFGYLLKLLTGREMPNTLDEFLKLTKTFFPVMYDIKHLMKFCGGGLYGGLSKLGELLKIERVGISHQAGSDSLLTLQCFMKLKQLYLKESVKLYDGVLFGLIPGEVEIKPVAPPIE</sequence>
<evidence type="ECO:0000256" key="2">
    <source>
        <dbReference type="ARBA" id="ARBA00001968"/>
    </source>
</evidence>
<keyword evidence="14" id="KW-0805">Transcription regulation</keyword>
<evidence type="ECO:0000256" key="6">
    <source>
        <dbReference type="ARBA" id="ARBA00011757"/>
    </source>
</evidence>
<dbReference type="SMR" id="A0A1D6KNT8"/>
<evidence type="ECO:0000256" key="12">
    <source>
        <dbReference type="ARBA" id="ARBA00022839"/>
    </source>
</evidence>
<dbReference type="GO" id="GO:0030014">
    <property type="term" value="C:CCR4-NOT complex"/>
    <property type="evidence" value="ECO:0007669"/>
    <property type="project" value="InterPro"/>
</dbReference>
<dbReference type="GO" id="GO:0004535">
    <property type="term" value="F:poly(A)-specific ribonuclease activity"/>
    <property type="evidence" value="ECO:0007669"/>
    <property type="project" value="UniProtKB-EC"/>
</dbReference>
<dbReference type="SUPFAM" id="SSF53098">
    <property type="entry name" value="Ribonuclease H-like"/>
    <property type="match status" value="1"/>
</dbReference>
<name>A0A1D6KNT8_MAIZE</name>
<dbReference type="InterPro" id="IPR039637">
    <property type="entry name" value="CNOT7/CNOT8/Pop2"/>
</dbReference>
<dbReference type="EC" id="3.1.13.4" evidence="7"/>
<dbReference type="InParanoid" id="A0A1D6KNT8"/>
<comment type="similarity">
    <text evidence="5">Belongs to the CAF1 family.</text>
</comment>
<evidence type="ECO:0000256" key="15">
    <source>
        <dbReference type="ARBA" id="ARBA00023163"/>
    </source>
</evidence>
<evidence type="ECO:0000256" key="8">
    <source>
        <dbReference type="ARBA" id="ARBA00022490"/>
    </source>
</evidence>
<dbReference type="InterPro" id="IPR006941">
    <property type="entry name" value="RNase_CAF1"/>
</dbReference>
<dbReference type="GO" id="GO:0046872">
    <property type="term" value="F:metal ion binding"/>
    <property type="evidence" value="ECO:0007669"/>
    <property type="project" value="UniProtKB-KW"/>
</dbReference>
<evidence type="ECO:0000313" key="18">
    <source>
        <dbReference type="EMBL" id="ONM04475.1"/>
    </source>
</evidence>
<keyword evidence="16" id="KW-0539">Nucleus</keyword>
<comment type="cofactor">
    <cofactor evidence="2">
        <name>a divalent metal cation</name>
        <dbReference type="ChEBI" id="CHEBI:60240"/>
    </cofactor>
</comment>
<dbReference type="ExpressionAtlas" id="A0A1D6KNT8">
    <property type="expression patterns" value="baseline and differential"/>
</dbReference>
<proteinExistence type="inferred from homology"/>
<evidence type="ECO:0000256" key="1">
    <source>
        <dbReference type="ARBA" id="ARBA00001663"/>
    </source>
</evidence>
<keyword evidence="10" id="KW-0479">Metal-binding</keyword>
<dbReference type="eggNOG" id="KOG0304">
    <property type="taxonomic scope" value="Eukaryota"/>
</dbReference>
<dbReference type="Gene3D" id="3.30.420.10">
    <property type="entry name" value="Ribonuclease H-like superfamily/Ribonuclease H"/>
    <property type="match status" value="1"/>
</dbReference>
<evidence type="ECO:0000256" key="4">
    <source>
        <dbReference type="ARBA" id="ARBA00004496"/>
    </source>
</evidence>
<comment type="subunit">
    <text evidence="6">Component of the CCR4-NOT complex, at least composed of CRR4 and CAF1 proteins.</text>
</comment>
<evidence type="ECO:0000256" key="5">
    <source>
        <dbReference type="ARBA" id="ARBA00008372"/>
    </source>
</evidence>
<dbReference type="InterPro" id="IPR036397">
    <property type="entry name" value="RNaseH_sf"/>
</dbReference>
<evidence type="ECO:0000256" key="9">
    <source>
        <dbReference type="ARBA" id="ARBA00022722"/>
    </source>
</evidence>
<reference evidence="18" key="1">
    <citation type="submission" date="2015-12" db="EMBL/GenBank/DDBJ databases">
        <title>Update maize B73 reference genome by single molecule sequencing technologies.</title>
        <authorList>
            <consortium name="Maize Genome Sequencing Project"/>
            <person name="Ware D."/>
        </authorList>
    </citation>
    <scope>NUCLEOTIDE SEQUENCE [LARGE SCALE GENOMIC DNA]</scope>
    <source>
        <tissue evidence="18">Seedling</tissue>
    </source>
</reference>
<dbReference type="STRING" id="4577.A0A1D6KNT8"/>
<dbReference type="Pfam" id="PF04857">
    <property type="entry name" value="CAF1"/>
    <property type="match status" value="1"/>
</dbReference>
<dbReference type="InterPro" id="IPR012337">
    <property type="entry name" value="RNaseH-like_sf"/>
</dbReference>
<dbReference type="FunFam" id="3.30.420.10:FF:000199">
    <property type="entry name" value="Putative CCR4-associated factor 1 homolog 11"/>
    <property type="match status" value="1"/>
</dbReference>
<keyword evidence="15" id="KW-0804">Transcription</keyword>
<evidence type="ECO:0000256" key="14">
    <source>
        <dbReference type="ARBA" id="ARBA00023015"/>
    </source>
</evidence>
<dbReference type="AlphaFoldDB" id="A0A1D6KNT8"/>
<keyword evidence="11" id="KW-0378">Hydrolase</keyword>
<evidence type="ECO:0000256" key="11">
    <source>
        <dbReference type="ARBA" id="ARBA00022801"/>
    </source>
</evidence>
<comment type="function">
    <text evidence="17">Ubiquitous transcription factor required for a diverse set of processes. It is a component of the CCR4 complex involved in the control of gene expression.</text>
</comment>
<dbReference type="EMBL" id="CM007647">
    <property type="protein sequence ID" value="ONM04475.1"/>
    <property type="molecule type" value="Genomic_DNA"/>
</dbReference>
<gene>
    <name evidence="18" type="ORF">ZEAMMB73_Zm00001d032158</name>
</gene>
<dbReference type="GO" id="GO:0003723">
    <property type="term" value="F:RNA binding"/>
    <property type="evidence" value="ECO:0007669"/>
    <property type="project" value="UniProtKB-KW"/>
</dbReference>
<evidence type="ECO:0000256" key="13">
    <source>
        <dbReference type="ARBA" id="ARBA00022884"/>
    </source>
</evidence>
<dbReference type="PaxDb" id="4577-GRMZM2G047019_P01"/>
<evidence type="ECO:0000256" key="17">
    <source>
        <dbReference type="ARBA" id="ARBA00025148"/>
    </source>
</evidence>
<evidence type="ECO:0000256" key="10">
    <source>
        <dbReference type="ARBA" id="ARBA00022723"/>
    </source>
</evidence>
<keyword evidence="12" id="KW-0269">Exonuclease</keyword>
<accession>A0A1D6KNT8</accession>
<evidence type="ECO:0000256" key="16">
    <source>
        <dbReference type="ARBA" id="ARBA00023242"/>
    </source>
</evidence>
<dbReference type="GO" id="GO:0005634">
    <property type="term" value="C:nucleus"/>
    <property type="evidence" value="ECO:0007669"/>
    <property type="project" value="UniProtKB-SubCell"/>
</dbReference>
<evidence type="ECO:0000256" key="3">
    <source>
        <dbReference type="ARBA" id="ARBA00004123"/>
    </source>
</evidence>
<keyword evidence="8" id="KW-0963">Cytoplasm</keyword>
<protein>
    <recommendedName>
        <fullName evidence="7">poly(A)-specific ribonuclease</fullName>
        <ecNumber evidence="7">3.1.13.4</ecNumber>
    </recommendedName>
</protein>
<dbReference type="IntAct" id="A0A1D6KNT8">
    <property type="interactions" value="1"/>
</dbReference>
<dbReference type="PANTHER" id="PTHR10797">
    <property type="entry name" value="CCR4-NOT TRANSCRIPTION COMPLEX SUBUNIT"/>
    <property type="match status" value="1"/>
</dbReference>
<keyword evidence="9" id="KW-0540">Nuclease</keyword>
<dbReference type="GO" id="GO:0005737">
    <property type="term" value="C:cytoplasm"/>
    <property type="evidence" value="ECO:0007669"/>
    <property type="project" value="UniProtKB-SubCell"/>
</dbReference>
<comment type="subcellular location">
    <subcellularLocation>
        <location evidence="4">Cytoplasm</location>
    </subcellularLocation>
    <subcellularLocation>
        <location evidence="3">Nucleus</location>
    </subcellularLocation>
</comment>
<keyword evidence="13" id="KW-0694">RNA-binding</keyword>
<comment type="catalytic activity">
    <reaction evidence="1">
        <text>Exonucleolytic cleavage of poly(A) to 5'-AMP.</text>
        <dbReference type="EC" id="3.1.13.4"/>
    </reaction>
</comment>